<sequence>MKYRFPKGMRPSTLRERESFYRYEFSLDRVEKWLGWRDIGNTAFAVIIGRHSDIYLPEYEDIKRKAVIIDEHKGLADVLDYILQYLPEGVYYDRNVYSDIKLCVERGCDYKNCWGCENFLGQELAFDIDPENVSCPYHGSIEDKMKRGEGLSFCMLEFKKVRKLTLSLYDELRAEYKKLRVVFSGRGFHIHVFDRKALKMSREERVELAKAYSHYAIDEWVTNGEMRLIRLPYSLNGLVSRICSPLSIEELPAFDPRNHSIPSFLLSSPRRSSRASSSRP</sequence>
<accession>A0A075WHN7</accession>
<dbReference type="GeneID" id="24796063"/>
<dbReference type="SMR" id="A0A075WHN7"/>
<dbReference type="RefSeq" id="WP_010879787.1">
    <property type="nucleotide sequence ID" value="NZ_CP006577.1"/>
</dbReference>
<comment type="similarity">
    <text evidence="1">Belongs to the eukaryotic-type primase small subunit family.</text>
</comment>
<dbReference type="GO" id="GO:0006269">
    <property type="term" value="P:DNA replication, synthesis of primer"/>
    <property type="evidence" value="ECO:0007669"/>
    <property type="project" value="InterPro"/>
</dbReference>
<organism evidence="2 3">
    <name type="scientific">Archaeoglobus fulgidus DSM 8774</name>
    <dbReference type="NCBI Taxonomy" id="1344584"/>
    <lineage>
        <taxon>Archaea</taxon>
        <taxon>Methanobacteriati</taxon>
        <taxon>Methanobacteriota</taxon>
        <taxon>Archaeoglobi</taxon>
        <taxon>Archaeoglobales</taxon>
        <taxon>Archaeoglobaceae</taxon>
        <taxon>Archaeoglobus</taxon>
    </lineage>
</organism>
<dbReference type="Proteomes" id="UP000028501">
    <property type="component" value="Chromosome"/>
</dbReference>
<protein>
    <submittedName>
        <fullName evidence="2">Eukaryotic-type DNA primase, catalytic (Small) subunit</fullName>
    </submittedName>
</protein>
<dbReference type="GO" id="GO:0003899">
    <property type="term" value="F:DNA-directed RNA polymerase activity"/>
    <property type="evidence" value="ECO:0007669"/>
    <property type="project" value="InterPro"/>
</dbReference>
<gene>
    <name evidence="2" type="ORF">AFULGI_00025970</name>
</gene>
<name>A0A075WHN7_ARCFL</name>
<dbReference type="EMBL" id="CP006577">
    <property type="protein sequence ID" value="AIG99307.1"/>
    <property type="molecule type" value="Genomic_DNA"/>
</dbReference>
<dbReference type="Pfam" id="PF01896">
    <property type="entry name" value="DNA_primase_S"/>
    <property type="match status" value="1"/>
</dbReference>
<dbReference type="AlphaFoldDB" id="A0A075WHN7"/>
<dbReference type="HOGENOM" id="CLU_1032907_0_0_2"/>
<evidence type="ECO:0000256" key="1">
    <source>
        <dbReference type="ARBA" id="ARBA00009762"/>
    </source>
</evidence>
<reference evidence="2 3" key="1">
    <citation type="submission" date="2013-07" db="EMBL/GenBank/DDBJ databases">
        <title>Genome of Archaeoglobus fulgidus.</title>
        <authorList>
            <person name="Fiebig A."/>
            <person name="Birkeland N.-K."/>
        </authorList>
    </citation>
    <scope>NUCLEOTIDE SEQUENCE [LARGE SCALE GENOMIC DNA]</scope>
    <source>
        <strain evidence="2 3">DSM 8774</strain>
    </source>
</reference>
<dbReference type="SUPFAM" id="SSF56747">
    <property type="entry name" value="Prim-pol domain"/>
    <property type="match status" value="1"/>
</dbReference>
<dbReference type="KEGG" id="afg:AFULGI_00025970"/>
<dbReference type="PANTHER" id="PTHR10536">
    <property type="entry name" value="DNA PRIMASE SMALL SUBUNIT"/>
    <property type="match status" value="1"/>
</dbReference>
<evidence type="ECO:0000313" key="3">
    <source>
        <dbReference type="Proteomes" id="UP000028501"/>
    </source>
</evidence>
<dbReference type="Gene3D" id="3.90.920.10">
    <property type="entry name" value="DNA primase, PRIM domain"/>
    <property type="match status" value="1"/>
</dbReference>
<proteinExistence type="inferred from homology"/>
<dbReference type="InterPro" id="IPR002755">
    <property type="entry name" value="DNA_primase_S"/>
</dbReference>
<evidence type="ECO:0000313" key="2">
    <source>
        <dbReference type="EMBL" id="AIG99307.1"/>
    </source>
</evidence>